<dbReference type="eggNOG" id="COG2095">
    <property type="taxonomic scope" value="Bacteria"/>
</dbReference>
<evidence type="ECO:0000256" key="6">
    <source>
        <dbReference type="ARBA" id="ARBA00023136"/>
    </source>
</evidence>
<feature type="transmembrane region" description="Helical" evidence="7">
    <location>
        <begin position="48"/>
        <end position="66"/>
    </location>
</feature>
<name>A0A087CE24_9BIFI</name>
<dbReference type="GO" id="GO:0005886">
    <property type="term" value="C:plasma membrane"/>
    <property type="evidence" value="ECO:0007669"/>
    <property type="project" value="UniProtKB-SubCell"/>
</dbReference>
<evidence type="ECO:0000256" key="3">
    <source>
        <dbReference type="ARBA" id="ARBA00022475"/>
    </source>
</evidence>
<dbReference type="EMBL" id="JGZI01000010">
    <property type="protein sequence ID" value="KFI81524.1"/>
    <property type="molecule type" value="Genomic_DNA"/>
</dbReference>
<evidence type="ECO:0000256" key="2">
    <source>
        <dbReference type="ARBA" id="ARBA00009784"/>
    </source>
</evidence>
<evidence type="ECO:0000313" key="9">
    <source>
        <dbReference type="Proteomes" id="UP000029050"/>
    </source>
</evidence>
<feature type="transmembrane region" description="Helical" evidence="7">
    <location>
        <begin position="141"/>
        <end position="164"/>
    </location>
</feature>
<comment type="subcellular location">
    <subcellularLocation>
        <location evidence="1 7">Cell membrane</location>
        <topology evidence="1 7">Multi-pass membrane protein</topology>
    </subcellularLocation>
</comment>
<sequence length="205" mass="21291">MSMFLTVLTAALLTLLPIVNPVGALATYAGLTAGYDRSEIRRQAIRTGINVFVILSVFAILGSLILRVFGLSLPAIQIAGGFVVAHSGLGMLNPKSPLSKKEHEHAKEKDDISFTPMALPLVAGPGAIGQVIGLAARYPGVVAHGALVVAILVIAICIAALLLWGTPLVDKLGPTGIGALIRVIGFLILCIGVELMIHGVVTLHL</sequence>
<dbReference type="Proteomes" id="UP000029050">
    <property type="component" value="Unassembled WGS sequence"/>
</dbReference>
<keyword evidence="4 7" id="KW-0812">Transmembrane</keyword>
<dbReference type="GeneID" id="98301122"/>
<dbReference type="AlphaFoldDB" id="A0A087CE24"/>
<dbReference type="OrthoDB" id="21094at2"/>
<evidence type="ECO:0000256" key="1">
    <source>
        <dbReference type="ARBA" id="ARBA00004651"/>
    </source>
</evidence>
<feature type="transmembrane region" description="Helical" evidence="7">
    <location>
        <begin position="112"/>
        <end position="134"/>
    </location>
</feature>
<reference evidence="8 9" key="1">
    <citation type="submission" date="2014-03" db="EMBL/GenBank/DDBJ databases">
        <title>Genomics of Bifidobacteria.</title>
        <authorList>
            <person name="Ventura M."/>
            <person name="Milani C."/>
            <person name="Lugli G.A."/>
        </authorList>
    </citation>
    <scope>NUCLEOTIDE SEQUENCE [LARGE SCALE GENOMIC DNA]</scope>
    <source>
        <strain evidence="8 9">LMG 21775</strain>
    </source>
</reference>
<evidence type="ECO:0000256" key="5">
    <source>
        <dbReference type="ARBA" id="ARBA00022989"/>
    </source>
</evidence>
<dbReference type="RefSeq" id="WP_033497435.1">
    <property type="nucleotide sequence ID" value="NZ_JBDNYD010000034.1"/>
</dbReference>
<protein>
    <recommendedName>
        <fullName evidence="7">UPF0056 membrane protein</fullName>
    </recommendedName>
</protein>
<gene>
    <name evidence="8" type="ORF">BPSY_1933</name>
</gene>
<dbReference type="Pfam" id="PF01914">
    <property type="entry name" value="MarC"/>
    <property type="match status" value="1"/>
</dbReference>
<dbReference type="STRING" id="218140.BPSY_1933"/>
<comment type="caution">
    <text evidence="8">The sequence shown here is derived from an EMBL/GenBank/DDBJ whole genome shotgun (WGS) entry which is preliminary data.</text>
</comment>
<evidence type="ECO:0000256" key="7">
    <source>
        <dbReference type="RuleBase" id="RU362048"/>
    </source>
</evidence>
<keyword evidence="3" id="KW-1003">Cell membrane</keyword>
<proteinExistence type="inferred from homology"/>
<organism evidence="8 9">
    <name type="scientific">Bifidobacterium psychraerophilum</name>
    <dbReference type="NCBI Taxonomy" id="218140"/>
    <lineage>
        <taxon>Bacteria</taxon>
        <taxon>Bacillati</taxon>
        <taxon>Actinomycetota</taxon>
        <taxon>Actinomycetes</taxon>
        <taxon>Bifidobacteriales</taxon>
        <taxon>Bifidobacteriaceae</taxon>
        <taxon>Bifidobacterium</taxon>
    </lineage>
</organism>
<dbReference type="PANTHER" id="PTHR33508:SF1">
    <property type="entry name" value="UPF0056 MEMBRANE PROTEIN YHCE"/>
    <property type="match status" value="1"/>
</dbReference>
<feature type="transmembrane region" description="Helical" evidence="7">
    <location>
        <begin position="73"/>
        <end position="92"/>
    </location>
</feature>
<accession>A0A087CE24</accession>
<dbReference type="NCBIfam" id="TIGR00427">
    <property type="entry name" value="NAAT family transporter"/>
    <property type="match status" value="1"/>
</dbReference>
<comment type="caution">
    <text evidence="7">Lacks conserved residue(s) required for the propagation of feature annotation.</text>
</comment>
<dbReference type="PANTHER" id="PTHR33508">
    <property type="entry name" value="UPF0056 MEMBRANE PROTEIN YHCE"/>
    <property type="match status" value="1"/>
</dbReference>
<feature type="transmembrane region" description="Helical" evidence="7">
    <location>
        <begin position="176"/>
        <end position="197"/>
    </location>
</feature>
<keyword evidence="9" id="KW-1185">Reference proteome</keyword>
<keyword evidence="5 7" id="KW-1133">Transmembrane helix</keyword>
<evidence type="ECO:0000256" key="4">
    <source>
        <dbReference type="ARBA" id="ARBA00022692"/>
    </source>
</evidence>
<dbReference type="InterPro" id="IPR002771">
    <property type="entry name" value="Multi_antbiot-R_MarC"/>
</dbReference>
<keyword evidence="6 7" id="KW-0472">Membrane</keyword>
<comment type="similarity">
    <text evidence="2 7">Belongs to the UPF0056 (MarC) family.</text>
</comment>
<evidence type="ECO:0000313" key="8">
    <source>
        <dbReference type="EMBL" id="KFI81524.1"/>
    </source>
</evidence>